<dbReference type="GO" id="GO:0050660">
    <property type="term" value="F:flavin adenine dinucleotide binding"/>
    <property type="evidence" value="ECO:0007669"/>
    <property type="project" value="InterPro"/>
</dbReference>
<dbReference type="PANTHER" id="PTHR11552">
    <property type="entry name" value="GLUCOSE-METHANOL-CHOLINE GMC OXIDOREDUCTASE"/>
    <property type="match status" value="1"/>
</dbReference>
<sequence length="866" mass="95493">GAGSAGAVIANRLSENPRWQVLLLEAGGDETEISDVPALAGYLQLSKMDWRYKTEPQDSACLAMAGRRCNWPRGRVMGGSSVLNYMLYVRGNRRDYDQWEALGNPGWGFDHLLHYFKKSEDNRNPYIARNVKYHSTGGYLTVQEAPWRTPLATAFVEAGVEMGYENRDYNAEYQTGFMIPQGTLRRGSRCSTSKAFIRPVRLRPNLHVAMHAFVTKILIDPHNKRAYGVKFVRDGRTQVVLARKEIVVSAGSVNSPQLLMLSGIGPGKQLHPLGIPVLQDLPVGHNLQDHIGTGGLVFLIDRKVSLVQTRYENLPSVLKYAMFGSGPLTVLGGVEGLAFVKTKFANQTDDWPDIEFHFISGSPASDGGRQIRKVHGLSERVSGTGSGAGVLCTDRFCSAPPSVSFLLDVQVLAQEDLVGVPQTPSVQGHLERNAYLTTTPKHRLHHPKVLQPLHQTPHRAQLPDRPTGCEGHGGRCFCPITFFFPIAFPTASFLHPAHRPSFLHSFSHPTQPSFPQQLLIPSHCQSLIQSHYQSLSSLSQAFSLIHKHNELWQASLSTQSQCTPQPTNQPPSANPTCIHSDSDPVPQPGQPIPASPTVKLTSSNLSHSQANLFQPLPVKLTSSSVSHSQANLFQPLPQPSQPLPASSTAKPTSSSLSHSQFLPATPTASLSFSPCVNISCPSPPPLQTWQQMFKPISFRDSWSVYPMLLRPNSRGYITLRSASPFDKPYITHNYLTDPQDVRVMIEGIKIALALTETRAFKKFGSRFYTRPMPGCEHAALWTDTYWECLARHYTSTIYHPVGTCKMGPYWDPGAVVDPDLKVYGVSGLRVADGSIMPTLVSGNTNAPIIMIGEKAADLIKHYWYGR</sequence>
<protein>
    <recommendedName>
        <fullName evidence="3">Glucose-methanol-choline oxidoreductase N-terminal domain-containing protein</fullName>
    </recommendedName>
</protein>
<dbReference type="InterPro" id="IPR036188">
    <property type="entry name" value="FAD/NAD-bd_sf"/>
</dbReference>
<dbReference type="Gene3D" id="3.50.50.60">
    <property type="entry name" value="FAD/NAD(P)-binding domain"/>
    <property type="match status" value="2"/>
</dbReference>
<dbReference type="AlphaFoldDB" id="A0AAE1KV67"/>
<keyword evidence="5" id="KW-1185">Reference proteome</keyword>
<dbReference type="InterPro" id="IPR012132">
    <property type="entry name" value="GMC_OxRdtase"/>
</dbReference>
<dbReference type="GO" id="GO:0016614">
    <property type="term" value="F:oxidoreductase activity, acting on CH-OH group of donors"/>
    <property type="evidence" value="ECO:0007669"/>
    <property type="project" value="InterPro"/>
</dbReference>
<dbReference type="InterPro" id="IPR007867">
    <property type="entry name" value="GMC_OxRtase_C"/>
</dbReference>
<dbReference type="SUPFAM" id="SSF51905">
    <property type="entry name" value="FAD/NAD(P)-binding domain"/>
    <property type="match status" value="1"/>
</dbReference>
<feature type="domain" description="Glucose-methanol-choline oxidoreductase N-terminal" evidence="3">
    <location>
        <begin position="251"/>
        <end position="265"/>
    </location>
</feature>
<feature type="compositionally biased region" description="Pro residues" evidence="2">
    <location>
        <begin position="585"/>
        <end position="594"/>
    </location>
</feature>
<evidence type="ECO:0000256" key="1">
    <source>
        <dbReference type="ARBA" id="ARBA00010790"/>
    </source>
</evidence>
<evidence type="ECO:0000313" key="5">
    <source>
        <dbReference type="Proteomes" id="UP001286313"/>
    </source>
</evidence>
<dbReference type="Pfam" id="PF00732">
    <property type="entry name" value="GMC_oxred_N"/>
    <property type="match status" value="1"/>
</dbReference>
<organism evidence="4 5">
    <name type="scientific">Petrolisthes cinctipes</name>
    <name type="common">Flat porcelain crab</name>
    <dbReference type="NCBI Taxonomy" id="88211"/>
    <lineage>
        <taxon>Eukaryota</taxon>
        <taxon>Metazoa</taxon>
        <taxon>Ecdysozoa</taxon>
        <taxon>Arthropoda</taxon>
        <taxon>Crustacea</taxon>
        <taxon>Multicrustacea</taxon>
        <taxon>Malacostraca</taxon>
        <taxon>Eumalacostraca</taxon>
        <taxon>Eucarida</taxon>
        <taxon>Decapoda</taxon>
        <taxon>Pleocyemata</taxon>
        <taxon>Anomura</taxon>
        <taxon>Galatheoidea</taxon>
        <taxon>Porcellanidae</taxon>
        <taxon>Petrolisthes</taxon>
    </lineage>
</organism>
<evidence type="ECO:0000313" key="4">
    <source>
        <dbReference type="EMBL" id="KAK3885082.1"/>
    </source>
</evidence>
<feature type="compositionally biased region" description="Low complexity" evidence="2">
    <location>
        <begin position="643"/>
        <end position="659"/>
    </location>
</feature>
<dbReference type="PROSITE" id="PS00624">
    <property type="entry name" value="GMC_OXRED_2"/>
    <property type="match status" value="1"/>
</dbReference>
<reference evidence="4" key="1">
    <citation type="submission" date="2023-10" db="EMBL/GenBank/DDBJ databases">
        <title>Genome assemblies of two species of porcelain crab, Petrolisthes cinctipes and Petrolisthes manimaculis (Anomura: Porcellanidae).</title>
        <authorList>
            <person name="Angst P."/>
        </authorList>
    </citation>
    <scope>NUCLEOTIDE SEQUENCE</scope>
    <source>
        <strain evidence="4">PB745_01</strain>
        <tissue evidence="4">Gill</tissue>
    </source>
</reference>
<dbReference type="Proteomes" id="UP001286313">
    <property type="component" value="Unassembled WGS sequence"/>
</dbReference>
<feature type="non-terminal residue" evidence="4">
    <location>
        <position position="866"/>
    </location>
</feature>
<dbReference type="Gene3D" id="3.30.560.10">
    <property type="entry name" value="Glucose Oxidase, domain 3"/>
    <property type="match status" value="2"/>
</dbReference>
<gene>
    <name evidence="4" type="ORF">Pcinc_010671</name>
</gene>
<dbReference type="SUPFAM" id="SSF54373">
    <property type="entry name" value="FAD-linked reductases, C-terminal domain"/>
    <property type="match status" value="2"/>
</dbReference>
<evidence type="ECO:0000259" key="3">
    <source>
        <dbReference type="PROSITE" id="PS00624"/>
    </source>
</evidence>
<dbReference type="EMBL" id="JAWQEG010000830">
    <property type="protein sequence ID" value="KAK3885082.1"/>
    <property type="molecule type" value="Genomic_DNA"/>
</dbReference>
<dbReference type="Pfam" id="PF05199">
    <property type="entry name" value="GMC_oxred_C"/>
    <property type="match status" value="1"/>
</dbReference>
<comment type="caution">
    <text evidence="4">The sequence shown here is derived from an EMBL/GenBank/DDBJ whole genome shotgun (WGS) entry which is preliminary data.</text>
</comment>
<feature type="compositionally biased region" description="Polar residues" evidence="2">
    <location>
        <begin position="557"/>
        <end position="566"/>
    </location>
</feature>
<evidence type="ECO:0000256" key="2">
    <source>
        <dbReference type="SAM" id="MobiDB-lite"/>
    </source>
</evidence>
<comment type="similarity">
    <text evidence="1">Belongs to the GMC oxidoreductase family.</text>
</comment>
<proteinExistence type="inferred from homology"/>
<feature type="region of interest" description="Disordered" evidence="2">
    <location>
        <begin position="632"/>
        <end position="660"/>
    </location>
</feature>
<dbReference type="InterPro" id="IPR000172">
    <property type="entry name" value="GMC_OxRdtase_N"/>
</dbReference>
<name>A0AAE1KV67_PETCI</name>
<feature type="region of interest" description="Disordered" evidence="2">
    <location>
        <begin position="557"/>
        <end position="603"/>
    </location>
</feature>
<dbReference type="PANTHER" id="PTHR11552:SF227">
    <property type="entry name" value="GLUCOSE DEHYDROGENASE [FAD, QUINONE]-LIKE PROTEIN"/>
    <property type="match status" value="1"/>
</dbReference>
<accession>A0AAE1KV67</accession>